<dbReference type="RefSeq" id="XP_821881.1">
    <property type="nucleotide sequence ID" value="XM_816788.1"/>
</dbReference>
<dbReference type="Proteomes" id="UP000002296">
    <property type="component" value="Unassembled WGS sequence"/>
</dbReference>
<dbReference type="eggNOG" id="KOG3746">
    <property type="taxonomic scope" value="Eukaryota"/>
</dbReference>
<name>Q4E5I1_TRYCC</name>
<dbReference type="PANTHER" id="PTHR12474">
    <property type="entry name" value="P53 REGULATED PA26 NUCLEAR PROTEIN SESTRIN"/>
    <property type="match status" value="1"/>
</dbReference>
<dbReference type="InParanoid" id="Q4E5I1"/>
<reference evidence="4 5" key="1">
    <citation type="journal article" date="2005" name="Science">
        <title>The genome sequence of Trypanosoma cruzi, etiologic agent of Chagas disease.</title>
        <authorList>
            <person name="El-Sayed N.M."/>
            <person name="Myler P.J."/>
            <person name="Bartholomeu D.C."/>
            <person name="Nilsson D."/>
            <person name="Aggarwal G."/>
            <person name="Tran A.N."/>
            <person name="Ghedin E."/>
            <person name="Worthey E.A."/>
            <person name="Delcher A.L."/>
            <person name="Blandin G."/>
            <person name="Westenberger S.J."/>
            <person name="Caler E."/>
            <person name="Cerqueira G.C."/>
            <person name="Branche C."/>
            <person name="Haas B."/>
            <person name="Anupama A."/>
            <person name="Arner E."/>
            <person name="Aslund L."/>
            <person name="Attipoe P."/>
            <person name="Bontempi E."/>
            <person name="Bringaud F."/>
            <person name="Burton P."/>
            <person name="Cadag E."/>
            <person name="Campbell D.A."/>
            <person name="Carrington M."/>
            <person name="Crabtree J."/>
            <person name="Darban H."/>
            <person name="da Silveira J.F."/>
            <person name="de Jong P."/>
            <person name="Edwards K."/>
            <person name="Englund P.T."/>
            <person name="Fazelina G."/>
            <person name="Feldblyum T."/>
            <person name="Ferella M."/>
            <person name="Frasch A.C."/>
            <person name="Gull K."/>
            <person name="Horn D."/>
            <person name="Hou L."/>
            <person name="Huang Y."/>
            <person name="Kindlund E."/>
            <person name="Klingbeil M."/>
            <person name="Kluge S."/>
            <person name="Koo H."/>
            <person name="Lacerda D."/>
            <person name="Levin M.J."/>
            <person name="Lorenzi H."/>
            <person name="Louie T."/>
            <person name="Machado C.R."/>
            <person name="McCulloch R."/>
            <person name="McKenna A."/>
            <person name="Mizuno Y."/>
            <person name="Mottram J.C."/>
            <person name="Nelson S."/>
            <person name="Ochaya S."/>
            <person name="Osoegawa K."/>
            <person name="Pai G."/>
            <person name="Parsons M."/>
            <person name="Pentony M."/>
            <person name="Pettersson U."/>
            <person name="Pop M."/>
            <person name="Ramirez J.L."/>
            <person name="Rinta J."/>
            <person name="Robertson L."/>
            <person name="Salzberg S.L."/>
            <person name="Sanchez D.O."/>
            <person name="Seyler A."/>
            <person name="Sharma R."/>
            <person name="Shetty J."/>
            <person name="Simpson A.J."/>
            <person name="Sisk E."/>
            <person name="Tammi M.T."/>
            <person name="Tarleton R."/>
            <person name="Teixeira S."/>
            <person name="Van Aken S."/>
            <person name="Vogt C."/>
            <person name="Ward P.N."/>
            <person name="Wickstead B."/>
            <person name="Wortman J."/>
            <person name="White O."/>
            <person name="Fraser C.M."/>
            <person name="Stuart K.D."/>
            <person name="Andersson B."/>
        </authorList>
    </citation>
    <scope>NUCLEOTIDE SEQUENCE [LARGE SCALE GENOMIC DNA]</scope>
    <source>
        <strain evidence="4 5">CL Brener</strain>
    </source>
</reference>
<dbReference type="InterPro" id="IPR006730">
    <property type="entry name" value="Sestrin"/>
</dbReference>
<sequence>MRGVCMGLVFTVTRDSPFAITSCFFMYSSLASTGEWPDLSRGAQPSLEPFAKLRLWIFQIICRAYELGRDGARRHSEEGMCRQLAPTVLFRVCLTEKESDGVKGTYSSREELLRCPEALVKLMHSPTGPSDVDGMIYGVVNCACQYLQDACAFLELSMQGEARGVSGGVSGMHRKRGVLNSPVSNDEVDGGFPYSSSSGVDVSGRAEHFGVRRHSTPSENVLHFQSAHVPVYSSEDGTCAITGDPARRNGVCMDECAVSNLQEARMMLQTIVGTAFSCPSEPLAKAFQLVIARELGLSLRPFEACCGLLKFLSFLDPTLRVANEERIQGEKIGYLYYLNGVQTSASLTDALFSSSEATDSIQWFTAPSPAAVLPNLTRSLTGSLLEVMEELQQATDGIAAAEALATTSLSANPTMSVAIPSFSRRRGGGCSNNRIIRSTGAEKELLNAEWGKAGYASRQTVWDALCRCSLTIPKSVLSDRSDLLYRIFFKMGEVPQYYQILSIYPEVLRAHHATFQYIFFEEGPLPICERLMIALMAASRQKCEYLFSRFAALLLHFEEKQPSSDVVAENWLLQGPPPKLQALQRFIAIATHVPWQMKLNDIRGAMNAGWSIPGLIQASCIVAETLSLCSFVMGLFVSNDMWVSITLPTSLSAVLSSCPVLGEVIDHQSCVDFTRYTGIDNIVSENRVKGSSSNVFTLSCGKFNWHEHGGTLMEQYYPGAATLINNELDAFSAVARKLTHLDCVGLTTPDYSPSNAFWFLRLYVQNIMGLMPDDYPYNSINKVLRRPAKLIAQSCTMRPETLSSSQMRLWVQMSSDSAAAPGDLHSAKNFSTEKLEEHQHLEVDMTEQKRQLIESLTAHKAPFTLSMPGTEAGRRPQPREDVLEAALGLHEERLIFLVVLATMEARKEGLFALLLYPMWGLLNNM</sequence>
<comment type="subcellular location">
    <subcellularLocation>
        <location evidence="1">Cytoplasm</location>
    </subcellularLocation>
</comment>
<dbReference type="GO" id="GO:0070728">
    <property type="term" value="F:L-leucine binding"/>
    <property type="evidence" value="ECO:0007669"/>
    <property type="project" value="TreeGrafter"/>
</dbReference>
<proteinExistence type="inferred from homology"/>
<dbReference type="OMA" id="FNWHEHG"/>
<comment type="similarity">
    <text evidence="2">Belongs to the sestrin family.</text>
</comment>
<organism evidence="4 5">
    <name type="scientific">Trypanosoma cruzi (strain CL Brener)</name>
    <dbReference type="NCBI Taxonomy" id="353153"/>
    <lineage>
        <taxon>Eukaryota</taxon>
        <taxon>Discoba</taxon>
        <taxon>Euglenozoa</taxon>
        <taxon>Kinetoplastea</taxon>
        <taxon>Metakinetoplastina</taxon>
        <taxon>Trypanosomatida</taxon>
        <taxon>Trypanosomatidae</taxon>
        <taxon>Trypanosoma</taxon>
        <taxon>Schizotrypanum</taxon>
    </lineage>
</organism>
<dbReference type="GO" id="GO:0016239">
    <property type="term" value="P:positive regulation of macroautophagy"/>
    <property type="evidence" value="ECO:0007669"/>
    <property type="project" value="TreeGrafter"/>
</dbReference>
<evidence type="ECO:0000313" key="4">
    <source>
        <dbReference type="EMBL" id="EAO00030.1"/>
    </source>
</evidence>
<comment type="caution">
    <text evidence="4">The sequence shown here is derived from an EMBL/GenBank/DDBJ whole genome shotgun (WGS) entry which is preliminary data.</text>
</comment>
<dbReference type="Pfam" id="PF04636">
    <property type="entry name" value="PA26"/>
    <property type="match status" value="2"/>
</dbReference>
<dbReference type="GO" id="GO:0005634">
    <property type="term" value="C:nucleus"/>
    <property type="evidence" value="ECO:0007669"/>
    <property type="project" value="InterPro"/>
</dbReference>
<keyword evidence="5" id="KW-1185">Reference proteome</keyword>
<dbReference type="GO" id="GO:1990253">
    <property type="term" value="P:cellular response to leucine starvation"/>
    <property type="evidence" value="ECO:0007669"/>
    <property type="project" value="TreeGrafter"/>
</dbReference>
<dbReference type="AlphaFoldDB" id="Q4E5I1"/>
<dbReference type="GO" id="GO:0005737">
    <property type="term" value="C:cytoplasm"/>
    <property type="evidence" value="ECO:0007669"/>
    <property type="project" value="UniProtKB-SubCell"/>
</dbReference>
<dbReference type="InterPro" id="IPR029032">
    <property type="entry name" value="AhpD-like"/>
</dbReference>
<dbReference type="GO" id="GO:1901031">
    <property type="term" value="P:regulation of response to reactive oxygen species"/>
    <property type="evidence" value="ECO:0007669"/>
    <property type="project" value="InterPro"/>
</dbReference>
<evidence type="ECO:0000256" key="1">
    <source>
        <dbReference type="ARBA" id="ARBA00004496"/>
    </source>
</evidence>
<gene>
    <name evidence="4" type="ORF">Tc00.1047053511277.130</name>
</gene>
<accession>Q4E5I1</accession>
<dbReference type="GeneID" id="3554887"/>
<dbReference type="Gene3D" id="1.20.1290.10">
    <property type="entry name" value="AhpD-like"/>
    <property type="match status" value="1"/>
</dbReference>
<dbReference type="SUPFAM" id="SSF69118">
    <property type="entry name" value="AhpD-like"/>
    <property type="match status" value="1"/>
</dbReference>
<keyword evidence="3" id="KW-0963">Cytoplasm</keyword>
<protein>
    <submittedName>
        <fullName evidence="4">Uncharacterized protein</fullName>
    </submittedName>
</protein>
<dbReference type="GO" id="GO:1904262">
    <property type="term" value="P:negative regulation of TORC1 signaling"/>
    <property type="evidence" value="ECO:0007669"/>
    <property type="project" value="TreeGrafter"/>
</dbReference>
<dbReference type="GO" id="GO:0016684">
    <property type="term" value="F:oxidoreductase activity, acting on peroxide as acceptor"/>
    <property type="evidence" value="ECO:0007669"/>
    <property type="project" value="TreeGrafter"/>
</dbReference>
<evidence type="ECO:0000256" key="2">
    <source>
        <dbReference type="ARBA" id="ARBA00008350"/>
    </source>
</evidence>
<dbReference type="PaxDb" id="353153-Q4E5I1"/>
<dbReference type="KEGG" id="tcr:511277.130"/>
<evidence type="ECO:0000313" key="5">
    <source>
        <dbReference type="Proteomes" id="UP000002296"/>
    </source>
</evidence>
<dbReference type="GO" id="GO:0071233">
    <property type="term" value="P:cellular response to L-leucine"/>
    <property type="evidence" value="ECO:0007669"/>
    <property type="project" value="TreeGrafter"/>
</dbReference>
<dbReference type="EMBL" id="AAHK01000005">
    <property type="protein sequence ID" value="EAO00030.1"/>
    <property type="molecule type" value="Genomic_DNA"/>
</dbReference>
<dbReference type="PANTHER" id="PTHR12474:SF0">
    <property type="entry name" value="SESTRIN HOMOLOG"/>
    <property type="match status" value="1"/>
</dbReference>
<dbReference type="STRING" id="353153.Q4E5I1"/>
<evidence type="ECO:0000256" key="3">
    <source>
        <dbReference type="ARBA" id="ARBA00022490"/>
    </source>
</evidence>